<dbReference type="NCBIfam" id="NF037970">
    <property type="entry name" value="vanZ_1"/>
    <property type="match status" value="1"/>
</dbReference>
<reference evidence="4" key="1">
    <citation type="journal article" date="2019" name="Int. J. Syst. Evol. Microbiol.">
        <title>The Global Catalogue of Microorganisms (GCM) 10K type strain sequencing project: providing services to taxonomists for standard genome sequencing and annotation.</title>
        <authorList>
            <consortium name="The Broad Institute Genomics Platform"/>
            <consortium name="The Broad Institute Genome Sequencing Center for Infectious Disease"/>
            <person name="Wu L."/>
            <person name="Ma J."/>
        </authorList>
    </citation>
    <scope>NUCLEOTIDE SEQUENCE [LARGE SCALE GENOMIC DNA]</scope>
    <source>
        <strain evidence="4">CCUG 53519</strain>
    </source>
</reference>
<feature type="transmembrane region" description="Helical" evidence="1">
    <location>
        <begin position="98"/>
        <end position="114"/>
    </location>
</feature>
<dbReference type="PANTHER" id="PTHR28008">
    <property type="entry name" value="DOMAIN PROTEIN, PUTATIVE (AFU_ORTHOLOGUE AFUA_3G10980)-RELATED"/>
    <property type="match status" value="1"/>
</dbReference>
<keyword evidence="1" id="KW-0472">Membrane</keyword>
<protein>
    <submittedName>
        <fullName evidence="3">VanZ family protein</fullName>
    </submittedName>
</protein>
<dbReference type="InterPro" id="IPR006976">
    <property type="entry name" value="VanZ-like"/>
</dbReference>
<accession>A0ABW3PNW2</accession>
<dbReference type="EMBL" id="JBHTKX010000001">
    <property type="protein sequence ID" value="MFD1129244.1"/>
    <property type="molecule type" value="Genomic_DNA"/>
</dbReference>
<evidence type="ECO:0000256" key="1">
    <source>
        <dbReference type="SAM" id="Phobius"/>
    </source>
</evidence>
<evidence type="ECO:0000259" key="2">
    <source>
        <dbReference type="Pfam" id="PF04892"/>
    </source>
</evidence>
<evidence type="ECO:0000313" key="3">
    <source>
        <dbReference type="EMBL" id="MFD1129244.1"/>
    </source>
</evidence>
<dbReference type="RefSeq" id="WP_379293329.1">
    <property type="nucleotide sequence ID" value="NZ_JBHTKX010000001.1"/>
</dbReference>
<dbReference type="Pfam" id="PF04892">
    <property type="entry name" value="VanZ"/>
    <property type="match status" value="1"/>
</dbReference>
<organism evidence="3 4">
    <name type="scientific">Paenibacillus provencensis</name>
    <dbReference type="NCBI Taxonomy" id="441151"/>
    <lineage>
        <taxon>Bacteria</taxon>
        <taxon>Bacillati</taxon>
        <taxon>Bacillota</taxon>
        <taxon>Bacilli</taxon>
        <taxon>Bacillales</taxon>
        <taxon>Paenibacillaceae</taxon>
        <taxon>Paenibacillus</taxon>
    </lineage>
</organism>
<dbReference type="PANTHER" id="PTHR28008:SF1">
    <property type="entry name" value="DOMAIN PROTEIN, PUTATIVE (AFU_ORTHOLOGUE AFUA_3G10980)-RELATED"/>
    <property type="match status" value="1"/>
</dbReference>
<gene>
    <name evidence="3" type="ORF">ACFQ3J_13800</name>
</gene>
<feature type="domain" description="VanZ-like" evidence="2">
    <location>
        <begin position="4"/>
        <end position="148"/>
    </location>
</feature>
<feature type="transmembrane region" description="Helical" evidence="1">
    <location>
        <begin position="68"/>
        <end position="89"/>
    </location>
</feature>
<keyword evidence="4" id="KW-1185">Reference proteome</keyword>
<sequence>MFLVLLLLLWAVFILYMSTRSYQQQSIRPLLTSISHHIQINYTLPDIHIHYAEKVYSLRNNAYGFIEFIFRKFAHVFVYGVLTLLIYMLTRKIWGRRLLSYCLPLLLILMVASLDETIQKYSENRTSSPYDVLLDLSGGCLALLIAICIEWILERRRSKNSSSLIS</sequence>
<keyword evidence="1" id="KW-1133">Transmembrane helix</keyword>
<dbReference type="InterPro" id="IPR016747">
    <property type="entry name" value="Phosphotransbutyrylase"/>
</dbReference>
<evidence type="ECO:0000313" key="4">
    <source>
        <dbReference type="Proteomes" id="UP001597169"/>
    </source>
</evidence>
<dbReference type="PIRSF" id="PIRSF019083">
    <property type="entry name" value="UCP019083_VanZ"/>
    <property type="match status" value="1"/>
</dbReference>
<name>A0ABW3PNW2_9BACL</name>
<dbReference type="Proteomes" id="UP001597169">
    <property type="component" value="Unassembled WGS sequence"/>
</dbReference>
<proteinExistence type="predicted"/>
<comment type="caution">
    <text evidence="3">The sequence shown here is derived from an EMBL/GenBank/DDBJ whole genome shotgun (WGS) entry which is preliminary data.</text>
</comment>
<keyword evidence="1" id="KW-0812">Transmembrane</keyword>
<feature type="transmembrane region" description="Helical" evidence="1">
    <location>
        <begin position="134"/>
        <end position="153"/>
    </location>
</feature>